<comment type="similarity">
    <text evidence="1">Belongs to the peptidase C48 family.</text>
</comment>
<dbReference type="GO" id="GO:0006508">
    <property type="term" value="P:proteolysis"/>
    <property type="evidence" value="ECO:0007669"/>
    <property type="project" value="UniProtKB-KW"/>
</dbReference>
<dbReference type="GO" id="GO:0016929">
    <property type="term" value="F:deSUMOylase activity"/>
    <property type="evidence" value="ECO:0000318"/>
    <property type="project" value="GO_Central"/>
</dbReference>
<evidence type="ECO:0000313" key="8">
    <source>
        <dbReference type="Proteomes" id="UP000027120"/>
    </source>
</evidence>
<keyword evidence="2" id="KW-0645">Protease</keyword>
<dbReference type="Proteomes" id="UP000027120">
    <property type="component" value="Unassembled WGS sequence"/>
</dbReference>
<feature type="domain" description="Ubiquitin-like protease family profile" evidence="6">
    <location>
        <begin position="90"/>
        <end position="264"/>
    </location>
</feature>
<dbReference type="Pfam" id="PF02902">
    <property type="entry name" value="Peptidase_C48"/>
    <property type="match status" value="1"/>
</dbReference>
<dbReference type="InterPro" id="IPR038765">
    <property type="entry name" value="Papain-like_cys_pep_sf"/>
</dbReference>
<dbReference type="Gene3D" id="3.40.395.10">
    <property type="entry name" value="Adenoviral Proteinase, Chain A"/>
    <property type="match status" value="1"/>
</dbReference>
<dbReference type="SMR" id="A0A067G1H9"/>
<dbReference type="eggNOG" id="KOG0779">
    <property type="taxonomic scope" value="Eukaryota"/>
</dbReference>
<protein>
    <recommendedName>
        <fullName evidence="6">Ubiquitin-like protease family profile domain-containing protein</fullName>
    </recommendedName>
</protein>
<accession>A0A067G1H9</accession>
<sequence>MGKRKRGDANNPIDIVSSTPEDPGHLSKHRTCWLHTVAFLHARKMKISKQKIRNFELTAPCFLGTFSCRRRSKRRVKCKNTSLIKGKNSSSVKCKDMITKRKKNKLDSGKFEHLLDNLWRSFSEDKKAGFTYLDSLWFDLYRKPSSKAKVLTWIKRKHIFSKKYVLVPIVCWRHWNLLILCNFGGSFESKTRTPCMLLLDSLEMSNPWRFEPDIRKFVMDIYKAEDRPETKELISRIPLLVPKVPQQRNGEECGNFVLYFINLFVEGAPENFNLEDYPYFMEKNWFTAEDLDCFCERLNSSEN</sequence>
<evidence type="ECO:0000259" key="6">
    <source>
        <dbReference type="PROSITE" id="PS50600"/>
    </source>
</evidence>
<dbReference type="PROSITE" id="PS50600">
    <property type="entry name" value="ULP_PROTEASE"/>
    <property type="match status" value="1"/>
</dbReference>
<evidence type="ECO:0000256" key="1">
    <source>
        <dbReference type="ARBA" id="ARBA00005234"/>
    </source>
</evidence>
<evidence type="ECO:0000256" key="5">
    <source>
        <dbReference type="SAM" id="MobiDB-lite"/>
    </source>
</evidence>
<dbReference type="GO" id="GO:0070139">
    <property type="term" value="F:SUMO-specific endopeptidase activity"/>
    <property type="evidence" value="ECO:0000318"/>
    <property type="project" value="GO_Central"/>
</dbReference>
<dbReference type="KEGG" id="cit:102621283"/>
<keyword evidence="3" id="KW-0378">Hydrolase</keyword>
<keyword evidence="4" id="KW-0788">Thiol protease</keyword>
<name>A0A067G1H9_CITSI</name>
<dbReference type="AlphaFoldDB" id="A0A067G1H9"/>
<dbReference type="GO" id="GO:0005634">
    <property type="term" value="C:nucleus"/>
    <property type="evidence" value="ECO:0000318"/>
    <property type="project" value="GO_Central"/>
</dbReference>
<evidence type="ECO:0000313" key="7">
    <source>
        <dbReference type="EMBL" id="KDO69336.1"/>
    </source>
</evidence>
<dbReference type="GO" id="GO:0016926">
    <property type="term" value="P:protein desumoylation"/>
    <property type="evidence" value="ECO:0007669"/>
    <property type="project" value="UniProtKB-ARBA"/>
</dbReference>
<evidence type="ECO:0000256" key="4">
    <source>
        <dbReference type="ARBA" id="ARBA00022807"/>
    </source>
</evidence>
<dbReference type="InterPro" id="IPR003653">
    <property type="entry name" value="Peptidase_C48_C"/>
</dbReference>
<evidence type="ECO:0000256" key="2">
    <source>
        <dbReference type="ARBA" id="ARBA00022670"/>
    </source>
</evidence>
<dbReference type="EMBL" id="KK784892">
    <property type="protein sequence ID" value="KDO69336.1"/>
    <property type="molecule type" value="Genomic_DNA"/>
</dbReference>
<dbReference type="SUPFAM" id="SSF54001">
    <property type="entry name" value="Cysteine proteinases"/>
    <property type="match status" value="1"/>
</dbReference>
<reference evidence="7 8" key="1">
    <citation type="submission" date="2014-04" db="EMBL/GenBank/DDBJ databases">
        <authorList>
            <consortium name="International Citrus Genome Consortium"/>
            <person name="Gmitter F."/>
            <person name="Chen C."/>
            <person name="Farmerie W."/>
            <person name="Harkins T."/>
            <person name="Desany B."/>
            <person name="Mohiuddin M."/>
            <person name="Kodira C."/>
            <person name="Borodovsky M."/>
            <person name="Lomsadze A."/>
            <person name="Burns P."/>
            <person name="Jenkins J."/>
            <person name="Prochnik S."/>
            <person name="Shu S."/>
            <person name="Chapman J."/>
            <person name="Pitluck S."/>
            <person name="Schmutz J."/>
            <person name="Rokhsar D."/>
        </authorList>
    </citation>
    <scope>NUCLEOTIDE SEQUENCE</scope>
</reference>
<dbReference type="PaxDb" id="2711-XP_006476972.1"/>
<dbReference type="PANTHER" id="PTHR46915">
    <property type="entry name" value="UBIQUITIN-LIKE PROTEASE 4-RELATED"/>
    <property type="match status" value="1"/>
</dbReference>
<dbReference type="PANTHER" id="PTHR46915:SF6">
    <property type="entry name" value="CYSTEINE PROTEINASES SUPERFAMILY PROTEIN"/>
    <property type="match status" value="1"/>
</dbReference>
<feature type="region of interest" description="Disordered" evidence="5">
    <location>
        <begin position="1"/>
        <end position="26"/>
    </location>
</feature>
<proteinExistence type="inferred from homology"/>
<keyword evidence="8" id="KW-1185">Reference proteome</keyword>
<organism evidence="7 8">
    <name type="scientific">Citrus sinensis</name>
    <name type="common">Sweet orange</name>
    <name type="synonym">Citrus aurantium var. sinensis</name>
    <dbReference type="NCBI Taxonomy" id="2711"/>
    <lineage>
        <taxon>Eukaryota</taxon>
        <taxon>Viridiplantae</taxon>
        <taxon>Streptophyta</taxon>
        <taxon>Embryophyta</taxon>
        <taxon>Tracheophyta</taxon>
        <taxon>Spermatophyta</taxon>
        <taxon>Magnoliopsida</taxon>
        <taxon>eudicotyledons</taxon>
        <taxon>Gunneridae</taxon>
        <taxon>Pentapetalae</taxon>
        <taxon>rosids</taxon>
        <taxon>malvids</taxon>
        <taxon>Sapindales</taxon>
        <taxon>Rutaceae</taxon>
        <taxon>Aurantioideae</taxon>
        <taxon>Citrus</taxon>
    </lineage>
</organism>
<dbReference type="STRING" id="2711.A0A067G1H9"/>
<gene>
    <name evidence="7" type="ORF">CISIN_1g022034mg</name>
</gene>
<evidence type="ECO:0000256" key="3">
    <source>
        <dbReference type="ARBA" id="ARBA00022801"/>
    </source>
</evidence>